<proteinExistence type="predicted"/>
<dbReference type="RefSeq" id="WP_187480866.1">
    <property type="nucleotide sequence ID" value="NZ_CP060697.1"/>
</dbReference>
<keyword evidence="1" id="KW-0175">Coiled coil</keyword>
<feature type="coiled-coil region" evidence="1">
    <location>
        <begin position="17"/>
        <end position="44"/>
    </location>
</feature>
<name>A0A7G9L5L3_9SPHN</name>
<accession>A0A7G9L5L3</accession>
<dbReference type="Proteomes" id="UP000515861">
    <property type="component" value="Chromosome"/>
</dbReference>
<evidence type="ECO:0000313" key="3">
    <source>
        <dbReference type="Proteomes" id="UP000515861"/>
    </source>
</evidence>
<dbReference type="KEGG" id="ssau:H8M03_06285"/>
<dbReference type="EMBL" id="CP060697">
    <property type="protein sequence ID" value="QNM83912.1"/>
    <property type="molecule type" value="Genomic_DNA"/>
</dbReference>
<gene>
    <name evidence="2" type="ORF">H8M03_06285</name>
</gene>
<evidence type="ECO:0000256" key="1">
    <source>
        <dbReference type="SAM" id="Coils"/>
    </source>
</evidence>
<keyword evidence="3" id="KW-1185">Reference proteome</keyword>
<organism evidence="2 3">
    <name type="scientific">Sphingomonas sabuli</name>
    <dbReference type="NCBI Taxonomy" id="2764186"/>
    <lineage>
        <taxon>Bacteria</taxon>
        <taxon>Pseudomonadati</taxon>
        <taxon>Pseudomonadota</taxon>
        <taxon>Alphaproteobacteria</taxon>
        <taxon>Sphingomonadales</taxon>
        <taxon>Sphingomonadaceae</taxon>
        <taxon>Sphingomonas</taxon>
    </lineage>
</organism>
<dbReference type="AlphaFoldDB" id="A0A7G9L5L3"/>
<protein>
    <submittedName>
        <fullName evidence="2">Uncharacterized protein</fullName>
    </submittedName>
</protein>
<evidence type="ECO:0000313" key="2">
    <source>
        <dbReference type="EMBL" id="QNM83912.1"/>
    </source>
</evidence>
<sequence>MRKQMIQNAAFDVATQVRAVEETVDTAIAEIAELQARIIRANAVAGVSFGTVHPTLQSLASAVTGLVETRGAIVDCHQALSVAKGKVPGLRTVSWGDPDDDCPPKGATADLRIVA</sequence>
<reference evidence="2 3" key="1">
    <citation type="submission" date="2020-08" db="EMBL/GenBank/DDBJ databases">
        <title>Sphingomonas sp. sand1-3 16S ribosomal RNA gene Genome sequencing and assembly.</title>
        <authorList>
            <person name="Kang M."/>
        </authorList>
    </citation>
    <scope>NUCLEOTIDE SEQUENCE [LARGE SCALE GENOMIC DNA]</scope>
    <source>
        <strain evidence="3">sand1-3</strain>
    </source>
</reference>